<protein>
    <submittedName>
        <fullName evidence="3">Capsular polysaccharide biosynthesis protein</fullName>
    </submittedName>
</protein>
<organism evidence="3 4">
    <name type="scientific">Nocardiopsis terrae</name>
    <dbReference type="NCBI Taxonomy" id="372655"/>
    <lineage>
        <taxon>Bacteria</taxon>
        <taxon>Bacillati</taxon>
        <taxon>Actinomycetota</taxon>
        <taxon>Actinomycetes</taxon>
        <taxon>Streptosporangiales</taxon>
        <taxon>Nocardiopsidaceae</taxon>
        <taxon>Nocardiopsis</taxon>
    </lineage>
</organism>
<proteinExistence type="predicted"/>
<name>A0ABR9HBK8_9ACTN</name>
<dbReference type="EMBL" id="JADBDY010000001">
    <property type="protein sequence ID" value="MBE1456400.1"/>
    <property type="molecule type" value="Genomic_DNA"/>
</dbReference>
<dbReference type="InterPro" id="IPR050445">
    <property type="entry name" value="Bact_polysacc_biosynth/exp"/>
</dbReference>
<dbReference type="Proteomes" id="UP000598217">
    <property type="component" value="Unassembled WGS sequence"/>
</dbReference>
<reference evidence="3 4" key="1">
    <citation type="submission" date="2020-10" db="EMBL/GenBank/DDBJ databases">
        <title>Sequencing the genomes of 1000 actinobacteria strains.</title>
        <authorList>
            <person name="Klenk H.-P."/>
        </authorList>
    </citation>
    <scope>NUCLEOTIDE SEQUENCE [LARGE SCALE GENOMIC DNA]</scope>
    <source>
        <strain evidence="3 4">DSM 45157</strain>
    </source>
</reference>
<dbReference type="PANTHER" id="PTHR32309">
    <property type="entry name" value="TYROSINE-PROTEIN KINASE"/>
    <property type="match status" value="1"/>
</dbReference>
<sequence length="540" mass="55099">MDTDVPGSSGPELKEYTALLRRRWRLVGAGVLGGLVLATAGVVAVPSTYTSTAAVQVRPTGMAEFTGERSGRLTGDVNLDSEAQVVLSDQVTTVMAGSLPGDPAPADLRQRIDVTVPSNSNILELHYSDRSPEAAREGADALAAAYLEHRGEQARSLISGRLDALRGEQEGLYERLSDLTAENAGAVGADRVSADAQAEAVRQEISDLGNGISPLSALRETVSPGQVITPAGLPEAPTAPAPLLWLVAGAALGLVAGLLAALVRDRLDPRVHDTEDTARIGSVPVLLELSGSGPPTEADPDGQRANGFAHLVRARLADRETGRVVLVTGTAPGRSGSAAAVNLAAALARTGSETLLVCADPRTGTVGELLGLAEGPGLAEILVDGEDPAGLEVRPAAVPRLRVLRNGRAGTAAPVQSSAAELVELLRGHAEFVVVVTAAFGESADAHALAASADLLLPVVELGRSRRTDLVGTVTAGARFGVTVPGAITVPRQPGPDPVPTAPAAPRPVPPAPREPSGSGTAEDVPVPADHEAAPAGSRR</sequence>
<feature type="transmembrane region" description="Helical" evidence="2">
    <location>
        <begin position="243"/>
        <end position="263"/>
    </location>
</feature>
<feature type="compositionally biased region" description="Pro residues" evidence="1">
    <location>
        <begin position="493"/>
        <end position="514"/>
    </location>
</feature>
<evidence type="ECO:0000256" key="1">
    <source>
        <dbReference type="SAM" id="MobiDB-lite"/>
    </source>
</evidence>
<gene>
    <name evidence="3" type="ORF">H4W79_000614</name>
</gene>
<keyword evidence="2" id="KW-0812">Transmembrane</keyword>
<keyword evidence="2" id="KW-0472">Membrane</keyword>
<feature type="transmembrane region" description="Helical" evidence="2">
    <location>
        <begin position="26"/>
        <end position="49"/>
    </location>
</feature>
<feature type="region of interest" description="Disordered" evidence="1">
    <location>
        <begin position="487"/>
        <end position="540"/>
    </location>
</feature>
<keyword evidence="2" id="KW-1133">Transmembrane helix</keyword>
<dbReference type="PANTHER" id="PTHR32309:SF13">
    <property type="entry name" value="FERRIC ENTEROBACTIN TRANSPORT PROTEIN FEPE"/>
    <property type="match status" value="1"/>
</dbReference>
<dbReference type="InterPro" id="IPR027417">
    <property type="entry name" value="P-loop_NTPase"/>
</dbReference>
<keyword evidence="4" id="KW-1185">Reference proteome</keyword>
<dbReference type="SUPFAM" id="SSF52540">
    <property type="entry name" value="P-loop containing nucleoside triphosphate hydrolases"/>
    <property type="match status" value="1"/>
</dbReference>
<evidence type="ECO:0000256" key="2">
    <source>
        <dbReference type="SAM" id="Phobius"/>
    </source>
</evidence>
<accession>A0ABR9HBK8</accession>
<dbReference type="Gene3D" id="3.40.50.300">
    <property type="entry name" value="P-loop containing nucleotide triphosphate hydrolases"/>
    <property type="match status" value="1"/>
</dbReference>
<evidence type="ECO:0000313" key="4">
    <source>
        <dbReference type="Proteomes" id="UP000598217"/>
    </source>
</evidence>
<dbReference type="RefSeq" id="WP_191268585.1">
    <property type="nucleotide sequence ID" value="NZ_BMXJ01000002.1"/>
</dbReference>
<evidence type="ECO:0000313" key="3">
    <source>
        <dbReference type="EMBL" id="MBE1456400.1"/>
    </source>
</evidence>
<comment type="caution">
    <text evidence="3">The sequence shown here is derived from an EMBL/GenBank/DDBJ whole genome shotgun (WGS) entry which is preliminary data.</text>
</comment>